<proteinExistence type="predicted"/>
<dbReference type="InterPro" id="IPR029052">
    <property type="entry name" value="Metallo-depent_PP-like"/>
</dbReference>
<reference evidence="1" key="1">
    <citation type="journal article" date="2020" name="Nature">
        <title>Giant virus diversity and host interactions through global metagenomics.</title>
        <authorList>
            <person name="Schulz F."/>
            <person name="Roux S."/>
            <person name="Paez-Espino D."/>
            <person name="Jungbluth S."/>
            <person name="Walsh D.A."/>
            <person name="Denef V.J."/>
            <person name="McMahon K.D."/>
            <person name="Konstantinidis K.T."/>
            <person name="Eloe-Fadrosh E.A."/>
            <person name="Kyrpides N.C."/>
            <person name="Woyke T."/>
        </authorList>
    </citation>
    <scope>NUCLEOTIDE SEQUENCE</scope>
    <source>
        <strain evidence="1">GVMAG-S-1101165-84</strain>
    </source>
</reference>
<accession>A0A6C0K1D3</accession>
<dbReference type="AlphaFoldDB" id="A0A6C0K1D3"/>
<dbReference type="Gene3D" id="3.60.21.10">
    <property type="match status" value="1"/>
</dbReference>
<organism evidence="1">
    <name type="scientific">viral metagenome</name>
    <dbReference type="NCBI Taxonomy" id="1070528"/>
    <lineage>
        <taxon>unclassified sequences</taxon>
        <taxon>metagenomes</taxon>
        <taxon>organismal metagenomes</taxon>
    </lineage>
</organism>
<name>A0A6C0K1D3_9ZZZZ</name>
<evidence type="ECO:0008006" key="2">
    <source>
        <dbReference type="Google" id="ProtNLM"/>
    </source>
</evidence>
<protein>
    <recommendedName>
        <fullName evidence="2">Calcineurin-like phosphoesterase domain-containing protein</fullName>
    </recommendedName>
</protein>
<evidence type="ECO:0000313" key="1">
    <source>
        <dbReference type="EMBL" id="QHU11363.1"/>
    </source>
</evidence>
<dbReference type="SUPFAM" id="SSF56300">
    <property type="entry name" value="Metallo-dependent phosphatases"/>
    <property type="match status" value="2"/>
</dbReference>
<dbReference type="EMBL" id="MN740782">
    <property type="protein sequence ID" value="QHU11363.1"/>
    <property type="molecule type" value="Genomic_DNA"/>
</dbReference>
<sequence length="545" mass="61057">MPIPDYNFTELFCWSDEEGGNPFRDWDKNAISDLLHSKFEFSADGLLIGLKGDVAIGFLGDLLDNEAYSIRVLQAMIRLKDTYPDRVLLIGGNRDFNKIRMGIELFIQAEDGLPWTGIADMHGLLARLAEPFRFRKTHPPEYLLDVLKAWTDSMPAITAAYTGGDIEARVNIMYGKTLGAPLDMMKHELNAILGEIPEALYAKLICTMQMVMSFHWDDLPEFLEPFNGLYLTYLRQCHVIASFRINGQTGIMSHAGMPDGTIKGNRLTSPFGFQVTEDMPDAMLSIVLNEIEDEKNRLIETVQGLRDRNYNSATADEEINDLINKYVHMTAGVDAQFPADSGVIAETSPIVGLQKVATSDRRDIEVQLGGGTFGWIGRQKGQKIKRVSSGPTTIAYNIYGHAPQGFLPTAYRYTPEGTLHVNLDVSKLEEKANALSFVFLHIDGATTEFIGRIKFPKAGKNTAGSVTTYTGDARALPNTVHYYIEPIVEKDLSKERPIPGTPNIIVKYVKYDREVTTKAAGGRRKTIRRRSKRFRTSRKVRFARK</sequence>